<dbReference type="Gene3D" id="3.40.50.300">
    <property type="entry name" value="P-loop containing nucleotide triphosphate hydrolases"/>
    <property type="match status" value="1"/>
</dbReference>
<reference evidence="5" key="1">
    <citation type="submission" date="2020-09" db="EMBL/GenBank/DDBJ databases">
        <title>Genome-Enabled Discovery of Anthraquinone Biosynthesis in Senna tora.</title>
        <authorList>
            <person name="Kang S.-H."/>
            <person name="Pandey R.P."/>
            <person name="Lee C.-M."/>
            <person name="Sim J.-S."/>
            <person name="Jeong J.-T."/>
            <person name="Choi B.-S."/>
            <person name="Jung M."/>
            <person name="Ginzburg D."/>
            <person name="Zhao K."/>
            <person name="Won S.Y."/>
            <person name="Oh T.-J."/>
            <person name="Yu Y."/>
            <person name="Kim N.-H."/>
            <person name="Lee O.R."/>
            <person name="Lee T.-H."/>
            <person name="Bashyal P."/>
            <person name="Kim T.-S."/>
            <person name="Lee W.-H."/>
            <person name="Kawkins C."/>
            <person name="Kim C.-K."/>
            <person name="Kim J.S."/>
            <person name="Ahn B.O."/>
            <person name="Rhee S.Y."/>
            <person name="Sohng J.K."/>
        </authorList>
    </citation>
    <scope>NUCLEOTIDE SEQUENCE</scope>
    <source>
        <tissue evidence="5">Leaf</tissue>
    </source>
</reference>
<dbReference type="GO" id="GO:0043139">
    <property type="term" value="F:5'-3' DNA helicase activity"/>
    <property type="evidence" value="ECO:0007669"/>
    <property type="project" value="UniProtKB-EC"/>
</dbReference>
<dbReference type="OrthoDB" id="1426881at2759"/>
<dbReference type="GO" id="GO:0006281">
    <property type="term" value="P:DNA repair"/>
    <property type="evidence" value="ECO:0007669"/>
    <property type="project" value="UniProtKB-KW"/>
</dbReference>
<comment type="catalytic activity">
    <reaction evidence="1">
        <text>ATP + H2O = ADP + phosphate + H(+)</text>
        <dbReference type="Rhea" id="RHEA:13065"/>
        <dbReference type="ChEBI" id="CHEBI:15377"/>
        <dbReference type="ChEBI" id="CHEBI:15378"/>
        <dbReference type="ChEBI" id="CHEBI:30616"/>
        <dbReference type="ChEBI" id="CHEBI:43474"/>
        <dbReference type="ChEBI" id="CHEBI:456216"/>
        <dbReference type="EC" id="5.6.2.3"/>
    </reaction>
</comment>
<dbReference type="InterPro" id="IPR027417">
    <property type="entry name" value="P-loop_NTPase"/>
</dbReference>
<dbReference type="EC" id="5.6.2.3" evidence="1"/>
<comment type="cofactor">
    <cofactor evidence="1">
        <name>Mg(2+)</name>
        <dbReference type="ChEBI" id="CHEBI:18420"/>
    </cofactor>
</comment>
<dbReference type="GO" id="GO:0005524">
    <property type="term" value="F:ATP binding"/>
    <property type="evidence" value="ECO:0007669"/>
    <property type="project" value="UniProtKB-KW"/>
</dbReference>
<evidence type="ECO:0000256" key="1">
    <source>
        <dbReference type="RuleBase" id="RU363044"/>
    </source>
</evidence>
<keyword evidence="1 5" id="KW-0347">Helicase</keyword>
<keyword evidence="1" id="KW-0378">Hydrolase</keyword>
<accession>A0A834TSD4</accession>
<evidence type="ECO:0000259" key="2">
    <source>
        <dbReference type="Pfam" id="PF05970"/>
    </source>
</evidence>
<feature type="domain" description="DNA helicase Pif1-like 2B" evidence="4">
    <location>
        <begin position="465"/>
        <end position="500"/>
    </location>
</feature>
<dbReference type="Proteomes" id="UP000634136">
    <property type="component" value="Unassembled WGS sequence"/>
</dbReference>
<dbReference type="InterPro" id="IPR010285">
    <property type="entry name" value="DNA_helicase_pif1-like_DEAD"/>
</dbReference>
<keyword evidence="1" id="KW-0067">ATP-binding</keyword>
<protein>
    <recommendedName>
        <fullName evidence="1">ATP-dependent DNA helicase</fullName>
        <ecNumber evidence="1">5.6.2.3</ecNumber>
    </recommendedName>
</protein>
<keyword evidence="6" id="KW-1185">Reference proteome</keyword>
<comment type="similarity">
    <text evidence="1">Belongs to the helicase family.</text>
</comment>
<proteinExistence type="inferred from homology"/>
<dbReference type="AlphaFoldDB" id="A0A834TSD4"/>
<keyword evidence="1" id="KW-0234">DNA repair</keyword>
<dbReference type="InterPro" id="IPR025476">
    <property type="entry name" value="Helitron_helicase-like"/>
</dbReference>
<dbReference type="GO" id="GO:0006310">
    <property type="term" value="P:DNA recombination"/>
    <property type="evidence" value="ECO:0007669"/>
    <property type="project" value="UniProtKB-KW"/>
</dbReference>
<keyword evidence="1" id="KW-0547">Nucleotide-binding</keyword>
<evidence type="ECO:0000259" key="4">
    <source>
        <dbReference type="Pfam" id="PF21530"/>
    </source>
</evidence>
<dbReference type="GO" id="GO:0000723">
    <property type="term" value="P:telomere maintenance"/>
    <property type="evidence" value="ECO:0007669"/>
    <property type="project" value="InterPro"/>
</dbReference>
<dbReference type="PANTHER" id="PTHR10492">
    <property type="match status" value="1"/>
</dbReference>
<dbReference type="Pfam" id="PF14214">
    <property type="entry name" value="Helitron_like_N"/>
    <property type="match status" value="1"/>
</dbReference>
<keyword evidence="1" id="KW-0227">DNA damage</keyword>
<feature type="domain" description="DNA helicase Pif1-like DEAD-box helicase" evidence="2">
    <location>
        <begin position="241"/>
        <end position="380"/>
    </location>
</feature>
<dbReference type="EMBL" id="JAAIUW010000006">
    <property type="protein sequence ID" value="KAF7826899.1"/>
    <property type="molecule type" value="Genomic_DNA"/>
</dbReference>
<comment type="caution">
    <text evidence="5">The sequence shown here is derived from an EMBL/GenBank/DDBJ whole genome shotgun (WGS) entry which is preliminary data.</text>
</comment>
<evidence type="ECO:0000313" key="5">
    <source>
        <dbReference type="EMBL" id="KAF7826899.1"/>
    </source>
</evidence>
<dbReference type="GO" id="GO:0016787">
    <property type="term" value="F:hydrolase activity"/>
    <property type="evidence" value="ECO:0007669"/>
    <property type="project" value="UniProtKB-KW"/>
</dbReference>
<dbReference type="Pfam" id="PF21530">
    <property type="entry name" value="Pif1_2B_dom"/>
    <property type="match status" value="1"/>
</dbReference>
<organism evidence="5 6">
    <name type="scientific">Senna tora</name>
    <dbReference type="NCBI Taxonomy" id="362788"/>
    <lineage>
        <taxon>Eukaryota</taxon>
        <taxon>Viridiplantae</taxon>
        <taxon>Streptophyta</taxon>
        <taxon>Embryophyta</taxon>
        <taxon>Tracheophyta</taxon>
        <taxon>Spermatophyta</taxon>
        <taxon>Magnoliopsida</taxon>
        <taxon>eudicotyledons</taxon>
        <taxon>Gunneridae</taxon>
        <taxon>Pentapetalae</taxon>
        <taxon>rosids</taxon>
        <taxon>fabids</taxon>
        <taxon>Fabales</taxon>
        <taxon>Fabaceae</taxon>
        <taxon>Caesalpinioideae</taxon>
        <taxon>Cassia clade</taxon>
        <taxon>Senna</taxon>
    </lineage>
</organism>
<dbReference type="SUPFAM" id="SSF52540">
    <property type="entry name" value="P-loop containing nucleoside triphosphate hydrolases"/>
    <property type="match status" value="1"/>
</dbReference>
<evidence type="ECO:0000259" key="3">
    <source>
        <dbReference type="Pfam" id="PF14214"/>
    </source>
</evidence>
<gene>
    <name evidence="5" type="ORF">G2W53_018063</name>
</gene>
<evidence type="ECO:0000313" key="6">
    <source>
        <dbReference type="Proteomes" id="UP000634136"/>
    </source>
</evidence>
<dbReference type="Pfam" id="PF05970">
    <property type="entry name" value="PIF1"/>
    <property type="match status" value="1"/>
</dbReference>
<sequence length="502" mass="57064">MNEDQPVVSTITNVQQHTLVYEFTRYLNIIFGQYNSKCGRGISGQIDPFIVCEITTMLDSCNALVQVFISVKDRVCTSPSESLKLRLVKERKTDGRTYNLPTSSKIVVLIVCDIDSLESTRDIVVEMQSGLLKRINELHPLYLALHILHYSTLCSFHMERMIKLDRLVDDLMNDKYFGRVIALIYTVEFHKRGLPHAHIIVFLHPYEDIRIVDGILYPTFKDACYSLGLLDNDREYIDGIIEANISEVSICNIKQGLDLAELLSETKLIIWDGALMANKYYFEVLDRTMCNVLRFSNPLSKDLPFEGKVVVFGGDFRQILPVIPKGSRQDIVNATLNSSHLWSHCKVLTLTKNMRLQVELSQEDLDEIKSFSNWILAFGNEIVGGDNDGYGEIEIPEDILIKEVADPISAIVVSTYPCFVENLNSIRYFQERAILCPTLEDVDVINDYMLSMLPGDEVSYFSFDSICVPNHVLKLKVGTPIMLLRNLDRSMSLCNGSRLICN</sequence>
<dbReference type="PANTHER" id="PTHR10492:SF101">
    <property type="entry name" value="ATP-DEPENDENT DNA HELICASE"/>
    <property type="match status" value="1"/>
</dbReference>
<name>A0A834TSD4_9FABA</name>
<feature type="domain" description="Helitron helicase-like" evidence="3">
    <location>
        <begin position="162"/>
        <end position="201"/>
    </location>
</feature>
<keyword evidence="1" id="KW-0233">DNA recombination</keyword>
<dbReference type="InterPro" id="IPR049163">
    <property type="entry name" value="Pif1-like_2B_dom"/>
</dbReference>